<dbReference type="RefSeq" id="WP_160597501.1">
    <property type="nucleotide sequence ID" value="NZ_WTYS01000001.1"/>
</dbReference>
<evidence type="ECO:0008006" key="4">
    <source>
        <dbReference type="Google" id="ProtNLM"/>
    </source>
</evidence>
<gene>
    <name evidence="2" type="ORF">GRI36_05265</name>
</gene>
<feature type="chain" id="PRO_5026021696" description="Esterase-like activity of phytase" evidence="1">
    <location>
        <begin position="22"/>
        <end position="299"/>
    </location>
</feature>
<dbReference type="EMBL" id="WTYS01000001">
    <property type="protein sequence ID" value="MXO56287.1"/>
    <property type="molecule type" value="Genomic_DNA"/>
</dbReference>
<organism evidence="2 3">
    <name type="scientific">Pontixanthobacter gangjinensis</name>
    <dbReference type="NCBI Taxonomy" id="1028742"/>
    <lineage>
        <taxon>Bacteria</taxon>
        <taxon>Pseudomonadati</taxon>
        <taxon>Pseudomonadota</taxon>
        <taxon>Alphaproteobacteria</taxon>
        <taxon>Sphingomonadales</taxon>
        <taxon>Erythrobacteraceae</taxon>
        <taxon>Pontixanthobacter</taxon>
    </lineage>
</organism>
<sequence length="299" mass="32723">MKAASIAFLVLGAGHVTTSSAHPVAEENRPHWHFENRVITESSGVAVSKTQPGIFWTINDSGNAAEVYAFDQFGHDLGTWRIEGADNRDWEAIELAPCFDGRSNADCLYIGETGDNAEKHEYSAIYKIAEPQVTAESAVNGDLSLSLIQTLRFKYEDNSHDVEAFYITTDGRINLITKGRSNGIALYSFDPVTSSGTIATALRDFEFAITPNRSIGRWVTDASLASDGRMLAVRTYREVYLFDITVNLPNGAPLEPAAVCDLAILSEKQGEAIGWTDDHGVFLTTSEGDNKISRTICNF</sequence>
<protein>
    <recommendedName>
        <fullName evidence="4">Esterase-like activity of phytase</fullName>
    </recommendedName>
</protein>
<keyword evidence="3" id="KW-1185">Reference proteome</keyword>
<dbReference type="OrthoDB" id="135039at2"/>
<name>A0A6I4SN85_9SPHN</name>
<feature type="signal peptide" evidence="1">
    <location>
        <begin position="1"/>
        <end position="21"/>
    </location>
</feature>
<accession>A0A6I4SN85</accession>
<proteinExistence type="predicted"/>
<comment type="caution">
    <text evidence="2">The sequence shown here is derived from an EMBL/GenBank/DDBJ whole genome shotgun (WGS) entry which is preliminary data.</text>
</comment>
<evidence type="ECO:0000256" key="1">
    <source>
        <dbReference type="SAM" id="SignalP"/>
    </source>
</evidence>
<keyword evidence="1" id="KW-0732">Signal</keyword>
<evidence type="ECO:0000313" key="2">
    <source>
        <dbReference type="EMBL" id="MXO56287.1"/>
    </source>
</evidence>
<dbReference type="AlphaFoldDB" id="A0A6I4SN85"/>
<evidence type="ECO:0000313" key="3">
    <source>
        <dbReference type="Proteomes" id="UP000468943"/>
    </source>
</evidence>
<reference evidence="2 3" key="1">
    <citation type="submission" date="2019-12" db="EMBL/GenBank/DDBJ databases">
        <title>Genomic-based taxomic classification of the family Erythrobacteraceae.</title>
        <authorList>
            <person name="Xu L."/>
        </authorList>
    </citation>
    <scope>NUCLEOTIDE SEQUENCE [LARGE SCALE GENOMIC DNA]</scope>
    <source>
        <strain evidence="2 3">JCM 17802</strain>
    </source>
</reference>
<dbReference type="Proteomes" id="UP000468943">
    <property type="component" value="Unassembled WGS sequence"/>
</dbReference>